<evidence type="ECO:0000256" key="1">
    <source>
        <dbReference type="HAMAP-Rule" id="MF_02128"/>
    </source>
</evidence>
<dbReference type="PANTHER" id="PTHR30270:SF0">
    <property type="entry name" value="THIAMINE-MONOPHOSPHATE KINASE"/>
    <property type="match status" value="1"/>
</dbReference>
<reference evidence="4 5" key="1">
    <citation type="submission" date="2022-06" db="EMBL/GenBank/DDBJ databases">
        <title>Paraconexibacter antarcticus.</title>
        <authorList>
            <person name="Kim C.S."/>
        </authorList>
    </citation>
    <scope>NUCLEOTIDE SEQUENCE [LARGE SCALE GENOMIC DNA]</scope>
    <source>
        <strain evidence="4 5">02-257</strain>
    </source>
</reference>
<keyword evidence="1 4" id="KW-0808">Transferase</keyword>
<comment type="miscellaneous">
    <text evidence="1">Reaction mechanism of ThiL seems to utilize a direct, inline transfer of the gamma-phosphate of ATP to TMP rather than a phosphorylated enzyme intermediate.</text>
</comment>
<dbReference type="HAMAP" id="MF_02128">
    <property type="entry name" value="TMP_kinase"/>
    <property type="match status" value="1"/>
</dbReference>
<evidence type="ECO:0000313" key="4">
    <source>
        <dbReference type="EMBL" id="UTI64548.1"/>
    </source>
</evidence>
<feature type="binding site" evidence="1">
    <location>
        <position position="80"/>
    </location>
    <ligand>
        <name>Mg(2+)</name>
        <dbReference type="ChEBI" id="CHEBI:18420"/>
        <label>2</label>
    </ligand>
</feature>
<feature type="binding site" evidence="1">
    <location>
        <position position="128"/>
    </location>
    <ligand>
        <name>Mg(2+)</name>
        <dbReference type="ChEBI" id="CHEBI:18420"/>
        <label>1</label>
    </ligand>
</feature>
<keyword evidence="1" id="KW-0479">Metal-binding</keyword>
<keyword evidence="1" id="KW-0547">Nucleotide-binding</keyword>
<sequence>MGERSLIAAIEALLGAGGAPQVRNPRLVRWVGDDAAVVRARPFAVTSVDAMVDGVHFRSGRPGTSLADIGHRAVAGALSDLAAMGAEAGEVYVALGAPEGFTAEDGLALVGGMEALCARTGAVIAGGDVTRAPALFLSVTVVGWAEDAAVLLTRDGARPGDLVGLTGPLGASAAGLALLDGRVDAASAGIAPDVAAALVAAHLRPEPRLREGVALARLGLRAGIDVSDGLATDAGHLAARSGMALALDLQAVPLAPGVGDVARALGEDPREFAVTGGEDYELCVCAAPALTSAARDAGVTTWIGGVDAAGPDGPGVHFSGRPAGAPPLSGFEHPVR</sequence>
<feature type="binding site" evidence="1">
    <location>
        <position position="154"/>
    </location>
    <ligand>
        <name>ATP</name>
        <dbReference type="ChEBI" id="CHEBI:30616"/>
    </ligand>
</feature>
<dbReference type="InterPro" id="IPR036676">
    <property type="entry name" value="PurM-like_C_sf"/>
</dbReference>
<feature type="binding site" evidence="1">
    <location>
        <position position="80"/>
    </location>
    <ligand>
        <name>Mg(2+)</name>
        <dbReference type="ChEBI" id="CHEBI:18420"/>
        <label>3</label>
    </ligand>
</feature>
<evidence type="ECO:0000259" key="3">
    <source>
        <dbReference type="Pfam" id="PF02769"/>
    </source>
</evidence>
<dbReference type="InterPro" id="IPR036921">
    <property type="entry name" value="PurM-like_N_sf"/>
</dbReference>
<dbReference type="Pfam" id="PF00586">
    <property type="entry name" value="AIRS"/>
    <property type="match status" value="1"/>
</dbReference>
<dbReference type="SUPFAM" id="SSF55326">
    <property type="entry name" value="PurM N-terminal domain-like"/>
    <property type="match status" value="1"/>
</dbReference>
<comment type="caution">
    <text evidence="1">Lacks conserved residue(s) required for the propagation of feature annotation.</text>
</comment>
<feature type="binding site" evidence="1">
    <location>
        <position position="47"/>
    </location>
    <ligand>
        <name>Mg(2+)</name>
        <dbReference type="ChEBI" id="CHEBI:18420"/>
        <label>4</label>
    </ligand>
</feature>
<feature type="domain" description="PurM-like C-terminal" evidence="3">
    <location>
        <begin position="158"/>
        <end position="299"/>
    </location>
</feature>
<evidence type="ECO:0000313" key="5">
    <source>
        <dbReference type="Proteomes" id="UP001056035"/>
    </source>
</evidence>
<feature type="binding site" evidence="1">
    <location>
        <position position="49"/>
    </location>
    <ligand>
        <name>Mg(2+)</name>
        <dbReference type="ChEBI" id="CHEBI:18420"/>
        <label>1</label>
    </ligand>
</feature>
<feature type="binding site" evidence="1">
    <location>
        <position position="278"/>
    </location>
    <ligand>
        <name>substrate</name>
    </ligand>
</feature>
<feature type="binding site" evidence="1">
    <location>
        <position position="56"/>
    </location>
    <ligand>
        <name>substrate</name>
    </ligand>
</feature>
<feature type="binding site" evidence="1">
    <location>
        <position position="331"/>
    </location>
    <ligand>
        <name>substrate</name>
    </ligand>
</feature>
<dbReference type="GO" id="GO:0009030">
    <property type="term" value="F:thiamine-phosphate kinase activity"/>
    <property type="evidence" value="ECO:0007669"/>
    <property type="project" value="UniProtKB-EC"/>
</dbReference>
<evidence type="ECO:0000259" key="2">
    <source>
        <dbReference type="Pfam" id="PF00586"/>
    </source>
</evidence>
<gene>
    <name evidence="1 4" type="primary">thiL</name>
    <name evidence="4" type="ORF">NBH00_24825</name>
</gene>
<feature type="binding site" evidence="1">
    <location>
        <position position="80"/>
    </location>
    <ligand>
        <name>Mg(2+)</name>
        <dbReference type="ChEBI" id="CHEBI:18420"/>
        <label>4</label>
    </ligand>
</feature>
<keyword evidence="1" id="KW-0067">ATP-binding</keyword>
<comment type="pathway">
    <text evidence="1">Cofactor biosynthesis; thiamine diphosphate biosynthesis; thiamine diphosphate from thiamine phosphate: step 1/1.</text>
</comment>
<comment type="catalytic activity">
    <reaction evidence="1">
        <text>thiamine phosphate + ATP = thiamine diphosphate + ADP</text>
        <dbReference type="Rhea" id="RHEA:15913"/>
        <dbReference type="ChEBI" id="CHEBI:30616"/>
        <dbReference type="ChEBI" id="CHEBI:37575"/>
        <dbReference type="ChEBI" id="CHEBI:58937"/>
        <dbReference type="ChEBI" id="CHEBI:456216"/>
        <dbReference type="EC" id="2.7.4.16"/>
    </reaction>
</comment>
<feature type="binding site" evidence="1">
    <location>
        <begin position="127"/>
        <end position="128"/>
    </location>
    <ligand>
        <name>ATP</name>
        <dbReference type="ChEBI" id="CHEBI:30616"/>
    </ligand>
</feature>
<dbReference type="Pfam" id="PF02769">
    <property type="entry name" value="AIRS_C"/>
    <property type="match status" value="1"/>
</dbReference>
<feature type="domain" description="PurM-like N-terminal" evidence="2">
    <location>
        <begin position="32"/>
        <end position="144"/>
    </location>
</feature>
<dbReference type="Gene3D" id="3.30.1330.10">
    <property type="entry name" value="PurM-like, N-terminal domain"/>
    <property type="match status" value="1"/>
</dbReference>
<dbReference type="Gene3D" id="3.90.650.10">
    <property type="entry name" value="PurM-like C-terminal domain"/>
    <property type="match status" value="1"/>
</dbReference>
<organism evidence="4 5">
    <name type="scientific">Paraconexibacter antarcticus</name>
    <dbReference type="NCBI Taxonomy" id="2949664"/>
    <lineage>
        <taxon>Bacteria</taxon>
        <taxon>Bacillati</taxon>
        <taxon>Actinomycetota</taxon>
        <taxon>Thermoleophilia</taxon>
        <taxon>Solirubrobacterales</taxon>
        <taxon>Paraconexibacteraceae</taxon>
        <taxon>Paraconexibacter</taxon>
    </lineage>
</organism>
<dbReference type="InterPro" id="IPR010918">
    <property type="entry name" value="PurM-like_C_dom"/>
</dbReference>
<dbReference type="Proteomes" id="UP001056035">
    <property type="component" value="Chromosome"/>
</dbReference>
<dbReference type="NCBIfam" id="TIGR01379">
    <property type="entry name" value="thiL"/>
    <property type="match status" value="1"/>
</dbReference>
<dbReference type="CDD" id="cd02194">
    <property type="entry name" value="ThiL"/>
    <property type="match status" value="1"/>
</dbReference>
<dbReference type="EMBL" id="CP098502">
    <property type="protein sequence ID" value="UTI64548.1"/>
    <property type="molecule type" value="Genomic_DNA"/>
</dbReference>
<accession>A0ABY5DR83</accession>
<name>A0ABY5DR83_9ACTN</name>
<keyword evidence="1" id="KW-0784">Thiamine biosynthesis</keyword>
<dbReference type="RefSeq" id="WP_254571249.1">
    <property type="nucleotide sequence ID" value="NZ_CP098502.1"/>
</dbReference>
<keyword evidence="1" id="KW-0460">Magnesium</keyword>
<feature type="binding site" evidence="1">
    <location>
        <position position="227"/>
    </location>
    <ligand>
        <name>ATP</name>
        <dbReference type="ChEBI" id="CHEBI:30616"/>
    </ligand>
</feature>
<dbReference type="SUPFAM" id="SSF56042">
    <property type="entry name" value="PurM C-terminal domain-like"/>
    <property type="match status" value="1"/>
</dbReference>
<keyword evidence="5" id="KW-1185">Reference proteome</keyword>
<protein>
    <recommendedName>
        <fullName evidence="1">Thiamine-monophosphate kinase</fullName>
        <shortName evidence="1">TMP kinase</shortName>
        <shortName evidence="1">Thiamine-phosphate kinase</shortName>
        <ecNumber evidence="1">2.7.4.16</ecNumber>
    </recommendedName>
</protein>
<feature type="binding site" evidence="1">
    <location>
        <position position="34"/>
    </location>
    <ligand>
        <name>Mg(2+)</name>
        <dbReference type="ChEBI" id="CHEBI:18420"/>
        <label>3</label>
    </ligand>
</feature>
<feature type="binding site" evidence="1">
    <location>
        <position position="34"/>
    </location>
    <ligand>
        <name>Mg(2+)</name>
        <dbReference type="ChEBI" id="CHEBI:18420"/>
        <label>4</label>
    </ligand>
</feature>
<dbReference type="PANTHER" id="PTHR30270">
    <property type="entry name" value="THIAMINE-MONOPHOSPHATE KINASE"/>
    <property type="match status" value="1"/>
</dbReference>
<dbReference type="InterPro" id="IPR016188">
    <property type="entry name" value="PurM-like_N"/>
</dbReference>
<feature type="binding site" evidence="1">
    <location>
        <position position="225"/>
    </location>
    <ligand>
        <name>Mg(2+)</name>
        <dbReference type="ChEBI" id="CHEBI:18420"/>
        <label>3</label>
    </ligand>
</feature>
<feature type="binding site" evidence="1">
    <location>
        <position position="228"/>
    </location>
    <ligand>
        <name>Mg(2+)</name>
        <dbReference type="ChEBI" id="CHEBI:18420"/>
        <label>5</label>
    </ligand>
</feature>
<keyword evidence="1 4" id="KW-0418">Kinase</keyword>
<dbReference type="PIRSF" id="PIRSF005303">
    <property type="entry name" value="Thiam_monoph_kin"/>
    <property type="match status" value="1"/>
</dbReference>
<feature type="binding site" evidence="1">
    <location>
        <position position="49"/>
    </location>
    <ligand>
        <name>Mg(2+)</name>
        <dbReference type="ChEBI" id="CHEBI:18420"/>
        <label>2</label>
    </ligand>
</feature>
<comment type="similarity">
    <text evidence="1">Belongs to the thiamine-monophosphate kinase family.</text>
</comment>
<dbReference type="InterPro" id="IPR006283">
    <property type="entry name" value="ThiL-like"/>
</dbReference>
<dbReference type="EC" id="2.7.4.16" evidence="1"/>
<comment type="function">
    <text evidence="1">Catalyzes the ATP-dependent phosphorylation of thiamine-monophosphate (TMP) to form thiamine-pyrophosphate (TPP), the active form of vitamin B1.</text>
</comment>
<proteinExistence type="inferred from homology"/>